<proteinExistence type="predicted"/>
<name>A0A1H1VTS3_9MICC</name>
<dbReference type="AlphaFoldDB" id="A0A1H1VTS3"/>
<keyword evidence="2" id="KW-1185">Reference proteome</keyword>
<sequence length="233" mass="26119">MRWLSALPTGMQPALSDALTARPDALIPGASGVHSLPALNQHCRRQLWRVTSTWSQRMSDTSLPPTSTLQREIEAIRTLHEARRRVGKPKVPCWTVEDYREAVDQSSLKVPVKRTLQIMVDHAGSRQTDVDRLTVALLTGLKAEATVTEHWKKARAAGLLKSKARWNSSSIHTFLIPGADFLYDMDGVDDEQWGDLRSGWHVWAAGEVAWWEGLQAGCWVAPPWQDGRLLPPF</sequence>
<evidence type="ECO:0000313" key="2">
    <source>
        <dbReference type="Proteomes" id="UP000198751"/>
    </source>
</evidence>
<protein>
    <submittedName>
        <fullName evidence="1">Uncharacterized protein</fullName>
    </submittedName>
</protein>
<evidence type="ECO:0000313" key="1">
    <source>
        <dbReference type="EMBL" id="SDS88065.1"/>
    </source>
</evidence>
<dbReference type="Proteomes" id="UP000198751">
    <property type="component" value="Chromosome I"/>
</dbReference>
<gene>
    <name evidence="1" type="ORF">SAMN04489743_1103</name>
</gene>
<dbReference type="EMBL" id="LT629779">
    <property type="protein sequence ID" value="SDS88065.1"/>
    <property type="molecule type" value="Genomic_DNA"/>
</dbReference>
<reference evidence="2" key="1">
    <citation type="submission" date="2016-10" db="EMBL/GenBank/DDBJ databases">
        <authorList>
            <person name="Varghese N."/>
            <person name="Submissions S."/>
        </authorList>
    </citation>
    <scope>NUCLEOTIDE SEQUENCE [LARGE SCALE GENOMIC DNA]</scope>
    <source>
        <strain evidence="2">IMMIB L-1606</strain>
    </source>
</reference>
<accession>A0A1H1VTS3</accession>
<organism evidence="1 2">
    <name type="scientific">Pseudarthrobacter equi</name>
    <dbReference type="NCBI Taxonomy" id="728066"/>
    <lineage>
        <taxon>Bacteria</taxon>
        <taxon>Bacillati</taxon>
        <taxon>Actinomycetota</taxon>
        <taxon>Actinomycetes</taxon>
        <taxon>Micrococcales</taxon>
        <taxon>Micrococcaceae</taxon>
        <taxon>Pseudarthrobacter</taxon>
    </lineage>
</organism>